<reference evidence="2" key="2">
    <citation type="submission" date="2015-01" db="EMBL/GenBank/DDBJ databases">
        <title>Evolutionary Origins and Diversification of the Mycorrhizal Mutualists.</title>
        <authorList>
            <consortium name="DOE Joint Genome Institute"/>
            <consortium name="Mycorrhizal Genomics Consortium"/>
            <person name="Kohler A."/>
            <person name="Kuo A."/>
            <person name="Nagy L.G."/>
            <person name="Floudas D."/>
            <person name="Copeland A."/>
            <person name="Barry K.W."/>
            <person name="Cichocki N."/>
            <person name="Veneault-Fourrey C."/>
            <person name="LaButti K."/>
            <person name="Lindquist E.A."/>
            <person name="Lipzen A."/>
            <person name="Lundell T."/>
            <person name="Morin E."/>
            <person name="Murat C."/>
            <person name="Riley R."/>
            <person name="Ohm R."/>
            <person name="Sun H."/>
            <person name="Tunlid A."/>
            <person name="Henrissat B."/>
            <person name="Grigoriev I.V."/>
            <person name="Hibbett D.S."/>
            <person name="Martin F."/>
        </authorList>
    </citation>
    <scope>NUCLEOTIDE SEQUENCE [LARGE SCALE GENOMIC DNA]</scope>
    <source>
        <strain evidence="2">ATCC 200175</strain>
    </source>
</reference>
<dbReference type="Proteomes" id="UP000053647">
    <property type="component" value="Unassembled WGS sequence"/>
</dbReference>
<reference evidence="1 2" key="1">
    <citation type="submission" date="2014-06" db="EMBL/GenBank/DDBJ databases">
        <authorList>
            <consortium name="DOE Joint Genome Institute"/>
            <person name="Kuo A."/>
            <person name="Kohler A."/>
            <person name="Nagy L.G."/>
            <person name="Floudas D."/>
            <person name="Copeland A."/>
            <person name="Barry K.W."/>
            <person name="Cichocki N."/>
            <person name="Veneault-Fourrey C."/>
            <person name="LaButti K."/>
            <person name="Lindquist E.A."/>
            <person name="Lipzen A."/>
            <person name="Lundell T."/>
            <person name="Morin E."/>
            <person name="Murat C."/>
            <person name="Sun H."/>
            <person name="Tunlid A."/>
            <person name="Henrissat B."/>
            <person name="Grigoriev I.V."/>
            <person name="Hibbett D.S."/>
            <person name="Martin F."/>
            <person name="Nordberg H.P."/>
            <person name="Cantor M.N."/>
            <person name="Hua S.X."/>
        </authorList>
    </citation>
    <scope>NUCLEOTIDE SEQUENCE [LARGE SCALE GENOMIC DNA]</scope>
    <source>
        <strain evidence="1 2">ATCC 200175</strain>
    </source>
</reference>
<dbReference type="OrthoDB" id="2685507at2759"/>
<accession>A0A0C9SY15</accession>
<protein>
    <submittedName>
        <fullName evidence="1">Unplaced genomic scaffold PAXINscaffold_19, whole genome shotgun sequence</fullName>
    </submittedName>
</protein>
<dbReference type="EMBL" id="KN819341">
    <property type="protein sequence ID" value="KIJ14729.1"/>
    <property type="molecule type" value="Genomic_DNA"/>
</dbReference>
<name>A0A0C9SY15_PAXIN</name>
<sequence>MSGSCPSNGVTHKSCTAAGFVTSRITHPVAIAAFLSDILPELRSVQHSWDIAFTMSEEATEAMESYQQRWEEVEALVPAFVAVRKQCLERYQRETKVEDGASV</sequence>
<evidence type="ECO:0000313" key="2">
    <source>
        <dbReference type="Proteomes" id="UP000053647"/>
    </source>
</evidence>
<gene>
    <name evidence="1" type="ORF">PAXINDRAFT_134666</name>
</gene>
<organism evidence="1 2">
    <name type="scientific">Paxillus involutus ATCC 200175</name>
    <dbReference type="NCBI Taxonomy" id="664439"/>
    <lineage>
        <taxon>Eukaryota</taxon>
        <taxon>Fungi</taxon>
        <taxon>Dikarya</taxon>
        <taxon>Basidiomycota</taxon>
        <taxon>Agaricomycotina</taxon>
        <taxon>Agaricomycetes</taxon>
        <taxon>Agaricomycetidae</taxon>
        <taxon>Boletales</taxon>
        <taxon>Paxilineae</taxon>
        <taxon>Paxillaceae</taxon>
        <taxon>Paxillus</taxon>
    </lineage>
</organism>
<evidence type="ECO:0000313" key="1">
    <source>
        <dbReference type="EMBL" id="KIJ14729.1"/>
    </source>
</evidence>
<dbReference type="AlphaFoldDB" id="A0A0C9SY15"/>
<proteinExistence type="predicted"/>
<keyword evidence="2" id="KW-1185">Reference proteome</keyword>
<dbReference type="HOGENOM" id="CLU_2427696_0_0_1"/>